<evidence type="ECO:0000313" key="2">
    <source>
        <dbReference type="Proteomes" id="UP000555003"/>
    </source>
</evidence>
<gene>
    <name evidence="1" type="ORF">GGR22_001349</name>
</gene>
<keyword evidence="2" id="KW-1185">Reference proteome</keyword>
<name>A0ABR6DP66_9FLAO</name>
<sequence>MELTEIKGLFEMDSGTPSPTILSNDNELFITFYSDDVKSLSFEPQERNTVYDSGIIVLKFKMYLHYNFGIPGDETIHKHPYSKLGMRSYSFYELKNSNLIKELQEIQKGHVYYDADKWKTYKHYVLTFHDNMFECIAEGFEIREETASLHNKVSVLLNELSSKHL</sequence>
<protein>
    <submittedName>
        <fullName evidence="1">Uncharacterized protein</fullName>
    </submittedName>
</protein>
<proteinExistence type="predicted"/>
<dbReference type="RefSeq" id="WP_182493028.1">
    <property type="nucleotide sequence ID" value="NZ_JACJIS010000001.1"/>
</dbReference>
<organism evidence="1 2">
    <name type="scientific">Flavobacterium gossypii</name>
    <dbReference type="NCBI Taxonomy" id="1646119"/>
    <lineage>
        <taxon>Bacteria</taxon>
        <taxon>Pseudomonadati</taxon>
        <taxon>Bacteroidota</taxon>
        <taxon>Flavobacteriia</taxon>
        <taxon>Flavobacteriales</taxon>
        <taxon>Flavobacteriaceae</taxon>
        <taxon>Flavobacterium</taxon>
    </lineage>
</organism>
<comment type="caution">
    <text evidence="1">The sequence shown here is derived from an EMBL/GenBank/DDBJ whole genome shotgun (WGS) entry which is preliminary data.</text>
</comment>
<dbReference type="Proteomes" id="UP000555003">
    <property type="component" value="Unassembled WGS sequence"/>
</dbReference>
<evidence type="ECO:0000313" key="1">
    <source>
        <dbReference type="EMBL" id="MBA9073223.1"/>
    </source>
</evidence>
<dbReference type="EMBL" id="JACJIS010000001">
    <property type="protein sequence ID" value="MBA9073223.1"/>
    <property type="molecule type" value="Genomic_DNA"/>
</dbReference>
<reference evidence="1 2" key="1">
    <citation type="submission" date="2020-08" db="EMBL/GenBank/DDBJ databases">
        <title>Genomic Encyclopedia of Type Strains, Phase IV (KMG-IV): sequencing the most valuable type-strain genomes for metagenomic binning, comparative biology and taxonomic classification.</title>
        <authorList>
            <person name="Goeker M."/>
        </authorList>
    </citation>
    <scope>NUCLEOTIDE SEQUENCE [LARGE SCALE GENOMIC DNA]</scope>
    <source>
        <strain evidence="1 2">DSM 100397</strain>
    </source>
</reference>
<accession>A0ABR6DP66</accession>